<dbReference type="Proteomes" id="UP000011669">
    <property type="component" value="Unassembled WGS sequence"/>
</dbReference>
<dbReference type="AlphaFoldDB" id="M0MLK9"/>
<organism evidence="1 2">
    <name type="scientific">Halococcus saccharolyticus DSM 5350</name>
    <dbReference type="NCBI Taxonomy" id="1227455"/>
    <lineage>
        <taxon>Archaea</taxon>
        <taxon>Methanobacteriati</taxon>
        <taxon>Methanobacteriota</taxon>
        <taxon>Stenosarchaea group</taxon>
        <taxon>Halobacteria</taxon>
        <taxon>Halobacteriales</taxon>
        <taxon>Halococcaceae</taxon>
        <taxon>Halococcus</taxon>
    </lineage>
</organism>
<reference evidence="1 2" key="1">
    <citation type="journal article" date="2014" name="PLoS Genet.">
        <title>Phylogenetically driven sequencing of extremely halophilic archaea reveals strategies for static and dynamic osmo-response.</title>
        <authorList>
            <person name="Becker E.A."/>
            <person name="Seitzer P.M."/>
            <person name="Tritt A."/>
            <person name="Larsen D."/>
            <person name="Krusor M."/>
            <person name="Yao A.I."/>
            <person name="Wu D."/>
            <person name="Madern D."/>
            <person name="Eisen J.A."/>
            <person name="Darling A.E."/>
            <person name="Facciotti M.T."/>
        </authorList>
    </citation>
    <scope>NUCLEOTIDE SEQUENCE [LARGE SCALE GENOMIC DNA]</scope>
    <source>
        <strain evidence="1 2">DSM 5350</strain>
    </source>
</reference>
<gene>
    <name evidence="1" type="ORF">C449_06935</name>
</gene>
<evidence type="ECO:0000313" key="1">
    <source>
        <dbReference type="EMBL" id="EMA45340.1"/>
    </source>
</evidence>
<sequence>MSLPTRTNSSLVNTPVRFGTTIRTEDEVGDARSVEEQVGFVGRDRSATSLRDATSEYAKNNKAALRRGFRKDGFVATTARSGRAVWRRNESVTDTNA</sequence>
<dbReference type="InParanoid" id="M0MLK9"/>
<dbReference type="EMBL" id="AOMD01000018">
    <property type="protein sequence ID" value="EMA45340.1"/>
    <property type="molecule type" value="Genomic_DNA"/>
</dbReference>
<accession>M0MLK9</accession>
<dbReference type="STRING" id="1227455.C449_06935"/>
<proteinExistence type="predicted"/>
<evidence type="ECO:0000313" key="2">
    <source>
        <dbReference type="Proteomes" id="UP000011669"/>
    </source>
</evidence>
<name>M0MLK9_9EURY</name>
<protein>
    <submittedName>
        <fullName evidence="1">Uncharacterized protein</fullName>
    </submittedName>
</protein>
<dbReference type="PATRIC" id="fig|1227455.4.peg.1413"/>
<comment type="caution">
    <text evidence="1">The sequence shown here is derived from an EMBL/GenBank/DDBJ whole genome shotgun (WGS) entry which is preliminary data.</text>
</comment>
<keyword evidence="2" id="KW-1185">Reference proteome</keyword>